<proteinExistence type="predicted"/>
<evidence type="ECO:0000256" key="1">
    <source>
        <dbReference type="SAM" id="MobiDB-lite"/>
    </source>
</evidence>
<name>A0A3Q7GE78_SOLLC</name>
<feature type="region of interest" description="Disordered" evidence="1">
    <location>
        <begin position="71"/>
        <end position="106"/>
    </location>
</feature>
<dbReference type="Proteomes" id="UP000004994">
    <property type="component" value="Chromosome 5"/>
</dbReference>
<organism evidence="2">
    <name type="scientific">Solanum lycopersicum</name>
    <name type="common">Tomato</name>
    <name type="synonym">Lycopersicon esculentum</name>
    <dbReference type="NCBI Taxonomy" id="4081"/>
    <lineage>
        <taxon>Eukaryota</taxon>
        <taxon>Viridiplantae</taxon>
        <taxon>Streptophyta</taxon>
        <taxon>Embryophyta</taxon>
        <taxon>Tracheophyta</taxon>
        <taxon>Spermatophyta</taxon>
        <taxon>Magnoliopsida</taxon>
        <taxon>eudicotyledons</taxon>
        <taxon>Gunneridae</taxon>
        <taxon>Pentapetalae</taxon>
        <taxon>asterids</taxon>
        <taxon>lamiids</taxon>
        <taxon>Solanales</taxon>
        <taxon>Solanaceae</taxon>
        <taxon>Solanoideae</taxon>
        <taxon>Solaneae</taxon>
        <taxon>Solanum</taxon>
        <taxon>Solanum subgen. Lycopersicon</taxon>
    </lineage>
</organism>
<accession>A0A3Q7GE78</accession>
<dbReference type="PANTHER" id="PTHR34539:SF3">
    <property type="entry name" value="NAC DOMAIN-CONTAINING PROTEIN"/>
    <property type="match status" value="1"/>
</dbReference>
<dbReference type="STRING" id="4081.A0A3Q7GE78"/>
<feature type="compositionally biased region" description="Polar residues" evidence="1">
    <location>
        <begin position="89"/>
        <end position="100"/>
    </location>
</feature>
<dbReference type="GeneID" id="101261409"/>
<evidence type="ECO:0000313" key="2">
    <source>
        <dbReference type="EnsemblPlants" id="Solyc05g007240.1.1.1"/>
    </source>
</evidence>
<dbReference type="PANTHER" id="PTHR34539">
    <property type="entry name" value="T6J4.11 PROTEIN"/>
    <property type="match status" value="1"/>
</dbReference>
<dbReference type="EnsemblPlants" id="Solyc05g007240.1.1">
    <property type="protein sequence ID" value="Solyc05g007240.1.1.1"/>
    <property type="gene ID" value="Solyc05g007240.1"/>
</dbReference>
<gene>
    <name evidence="2" type="primary">LOC101261409</name>
</gene>
<keyword evidence="3" id="KW-1185">Reference proteome</keyword>
<dbReference type="PaxDb" id="4081-Solyc05g007240.1.1"/>
<reference evidence="2" key="2">
    <citation type="submission" date="2019-01" db="UniProtKB">
        <authorList>
            <consortium name="EnsemblPlants"/>
        </authorList>
    </citation>
    <scope>IDENTIFICATION</scope>
    <source>
        <strain evidence="2">cv. Heinz 1706</strain>
    </source>
</reference>
<dbReference type="OMA" id="ADQKNPR"/>
<sequence length="174" mass="19366">MSELIQPIKRFREEEEQLQVQTEEYKRHKSSYNDILSILEEEEEYGIESDPDIKLSGSDIFTTLQQELDLLPSDNNNGLGSEPVGDTGSGNSQIHCNSNSTEDDRSSVIRHLLEASDDELGIPSGDGINGSDFPIVEENGINGGDFPFAISDGLWELEDEAANYYSLLQSELFM</sequence>
<evidence type="ECO:0000313" key="3">
    <source>
        <dbReference type="Proteomes" id="UP000004994"/>
    </source>
</evidence>
<dbReference type="FunCoup" id="A0A3Q7GE78">
    <property type="interactions" value="8"/>
</dbReference>
<dbReference type="InParanoid" id="A0A3Q7GE78"/>
<protein>
    <submittedName>
        <fullName evidence="2">Uncharacterized protein</fullName>
    </submittedName>
</protein>
<dbReference type="KEGG" id="sly:101261409"/>
<dbReference type="OrthoDB" id="1932997at2759"/>
<dbReference type="RefSeq" id="XP_004238783.1">
    <property type="nucleotide sequence ID" value="XM_004238735.5"/>
</dbReference>
<reference evidence="2" key="1">
    <citation type="journal article" date="2012" name="Nature">
        <title>The tomato genome sequence provides insights into fleshy fruit evolution.</title>
        <authorList>
            <consortium name="Tomato Genome Consortium"/>
        </authorList>
    </citation>
    <scope>NUCLEOTIDE SEQUENCE [LARGE SCALE GENOMIC DNA]</scope>
    <source>
        <strain evidence="2">cv. Heinz 1706</strain>
    </source>
</reference>
<dbReference type="Gramene" id="Solyc05g007240.1.1">
    <property type="protein sequence ID" value="Solyc05g007240.1.1.1"/>
    <property type="gene ID" value="Solyc05g007240.1"/>
</dbReference>
<dbReference type="AlphaFoldDB" id="A0A3Q7GE78"/>